<accession>A0A1Q8TG12</accession>
<keyword evidence="2" id="KW-1185">Reference proteome</keyword>
<dbReference type="SUPFAM" id="SSF56349">
    <property type="entry name" value="DNA breaking-rejoining enzymes"/>
    <property type="match status" value="1"/>
</dbReference>
<gene>
    <name evidence="1" type="ORF">BTW10_03940</name>
</gene>
<dbReference type="GO" id="GO:0003677">
    <property type="term" value="F:DNA binding"/>
    <property type="evidence" value="ECO:0007669"/>
    <property type="project" value="InterPro"/>
</dbReference>
<dbReference type="RefSeq" id="WP_075368264.1">
    <property type="nucleotide sequence ID" value="NZ_MSDQ01000006.1"/>
</dbReference>
<reference evidence="1 2" key="1">
    <citation type="submission" date="2016-12" db="EMBL/GenBank/DDBJ databases">
        <title>Draft genome sequences of strains Salinicola socius SMB35, Salinicola sp. MH3R3-1 and Chromohalobacter sp. SMB17 from the Verkhnekamsk potash mining region of Russia.</title>
        <authorList>
            <person name="Mavrodi D.V."/>
            <person name="Olsson B.E."/>
            <person name="Korsakova E.S."/>
            <person name="Pyankova A."/>
            <person name="Mavrodi O.V."/>
            <person name="Plotnikova E.G."/>
        </authorList>
    </citation>
    <scope>NUCLEOTIDE SEQUENCE [LARGE SCALE GENOMIC DNA]</scope>
    <source>
        <strain evidence="1 2">SMB17</strain>
    </source>
</reference>
<evidence type="ECO:0000313" key="1">
    <source>
        <dbReference type="EMBL" id="OLO12623.1"/>
    </source>
</evidence>
<comment type="caution">
    <text evidence="1">The sequence shown here is derived from an EMBL/GenBank/DDBJ whole genome shotgun (WGS) entry which is preliminary data.</text>
</comment>
<dbReference type="Proteomes" id="UP000186806">
    <property type="component" value="Unassembled WGS sequence"/>
</dbReference>
<proteinExistence type="predicted"/>
<dbReference type="InterPro" id="IPR011010">
    <property type="entry name" value="DNA_brk_join_enz"/>
</dbReference>
<dbReference type="AlphaFoldDB" id="A0A1Q8TG12"/>
<evidence type="ECO:0000313" key="2">
    <source>
        <dbReference type="Proteomes" id="UP000186806"/>
    </source>
</evidence>
<dbReference type="EMBL" id="MSDQ01000006">
    <property type="protein sequence ID" value="OLO12623.1"/>
    <property type="molecule type" value="Genomic_DNA"/>
</dbReference>
<protein>
    <recommendedName>
        <fullName evidence="3">Integrase</fullName>
    </recommendedName>
</protein>
<sequence>MEDLPDLRVQHKKTKNQHQFDLRRFLYVPPRARNGKTLSAVWFVPKIYQEGLRPDKLERLSLLIKIKEFFEENLEGGFSVNSQKTYLSILQYFFNFFDQNERSVTLGNIENSYYEYCEHLFQLCNRNPPDLKKMTAYHYGFNLSKIISNITDLPKGMEPIKRTRLIHPKTMTTSVSREADKQNLEDTQMMGSFLVDLVSGITVKKVLGELPLRVTLREGLVDNNEIIFNVGEPGPSTKALLSKPFDSLAESEKKIVRQFYYRLRPIDSIKGTARWRFVNLRVVAEYLIFIAQTGINPGQAKSLKRKGFKYLSSGDSWQVRAYKHRRGGEVVFDIYKSYKPYLKEHLIFINHFFPESDLLFPTFNAQGRPSPPGPVFHTPIRTLLEENGLPWVSPRTLRKSRVNWMQRRSGGDTELTAEMHQHFQETLRDKYELPSQQRTAAEITHFWSIHDPINSDNLKPSIISGQCSGDPAPTDDKPSSVVAPNCSNPAGCLWCKHMRDIDSFDYVWSLTSFRHLKTIEAAGVITQELVPADIVIERLTQKITWFREASDKRAEWVEEAEVRMTEGHYHPHWAGILEFLEE</sequence>
<evidence type="ECO:0008006" key="3">
    <source>
        <dbReference type="Google" id="ProtNLM"/>
    </source>
</evidence>
<name>A0A1Q8TG12_9GAMM</name>
<organism evidence="1 2">
    <name type="scientific">Chromohalobacter japonicus</name>
    <dbReference type="NCBI Taxonomy" id="223900"/>
    <lineage>
        <taxon>Bacteria</taxon>
        <taxon>Pseudomonadati</taxon>
        <taxon>Pseudomonadota</taxon>
        <taxon>Gammaproteobacteria</taxon>
        <taxon>Oceanospirillales</taxon>
        <taxon>Halomonadaceae</taxon>
        <taxon>Chromohalobacter</taxon>
    </lineage>
</organism>